<organism evidence="4 5">
    <name type="scientific">Postia placenta MAD-698-R-SB12</name>
    <dbReference type="NCBI Taxonomy" id="670580"/>
    <lineage>
        <taxon>Eukaryota</taxon>
        <taxon>Fungi</taxon>
        <taxon>Dikarya</taxon>
        <taxon>Basidiomycota</taxon>
        <taxon>Agaricomycotina</taxon>
        <taxon>Agaricomycetes</taxon>
        <taxon>Polyporales</taxon>
        <taxon>Adustoporiaceae</taxon>
        <taxon>Rhodonia</taxon>
    </lineage>
</organism>
<reference evidence="4 5" key="1">
    <citation type="submission" date="2017-04" db="EMBL/GenBank/DDBJ databases">
        <title>Genome Sequence of the Model Brown-Rot Fungus Postia placenta SB12.</title>
        <authorList>
            <consortium name="DOE Joint Genome Institute"/>
            <person name="Gaskell J."/>
            <person name="Kersten P."/>
            <person name="Larrondo L.F."/>
            <person name="Canessa P."/>
            <person name="Martinez D."/>
            <person name="Hibbett D."/>
            <person name="Schmoll M."/>
            <person name="Kubicek C.P."/>
            <person name="Martinez A.T."/>
            <person name="Yadav J."/>
            <person name="Master E."/>
            <person name="Magnuson J.K."/>
            <person name="James T."/>
            <person name="Yaver D."/>
            <person name="Berka R."/>
            <person name="Labutti K."/>
            <person name="Lipzen A."/>
            <person name="Aerts A."/>
            <person name="Barry K."/>
            <person name="Henrissat B."/>
            <person name="Blanchette R."/>
            <person name="Grigoriev I."/>
            <person name="Cullen D."/>
        </authorList>
    </citation>
    <scope>NUCLEOTIDE SEQUENCE [LARGE SCALE GENOMIC DNA]</scope>
    <source>
        <strain evidence="4 5">MAD-698-R-SB12</strain>
    </source>
</reference>
<evidence type="ECO:0000313" key="5">
    <source>
        <dbReference type="Proteomes" id="UP000194127"/>
    </source>
</evidence>
<protein>
    <recommendedName>
        <fullName evidence="3">J domain-containing protein</fullName>
    </recommendedName>
</protein>
<keyword evidence="5" id="KW-1185">Reference proteome</keyword>
<evidence type="ECO:0000256" key="1">
    <source>
        <dbReference type="ARBA" id="ARBA00022737"/>
    </source>
</evidence>
<dbReference type="SUPFAM" id="SSF46565">
    <property type="entry name" value="Chaperone J-domain"/>
    <property type="match status" value="1"/>
</dbReference>
<keyword evidence="2" id="KW-0802">TPR repeat</keyword>
<dbReference type="EMBL" id="KZ110609">
    <property type="protein sequence ID" value="OSX57055.1"/>
    <property type="molecule type" value="Genomic_DNA"/>
</dbReference>
<accession>A0A1X6ML00</accession>
<feature type="domain" description="J" evidence="3">
    <location>
        <begin position="25"/>
        <end position="82"/>
    </location>
</feature>
<feature type="non-terminal residue" evidence="4">
    <location>
        <position position="1"/>
    </location>
</feature>
<dbReference type="PROSITE" id="PS00636">
    <property type="entry name" value="DNAJ_1"/>
    <property type="match status" value="1"/>
</dbReference>
<dbReference type="AlphaFoldDB" id="A0A1X6ML00"/>
<name>A0A1X6ML00_9APHY</name>
<sequence>DADVRALRGELSKAEAALKRSKSKDYFKILVWHLTECTEHEVKKAYRREILKHYPHKKFKLIVEAHSVLYDPARREQYDMDEDEDGMGPGMGGMGVMSPMDLSELFV</sequence>
<evidence type="ECO:0000259" key="3">
    <source>
        <dbReference type="PROSITE" id="PS50076"/>
    </source>
</evidence>
<dbReference type="GeneID" id="36332115"/>
<dbReference type="PROSITE" id="PS50076">
    <property type="entry name" value="DNAJ_2"/>
    <property type="match status" value="1"/>
</dbReference>
<proteinExistence type="predicted"/>
<dbReference type="InterPro" id="IPR036869">
    <property type="entry name" value="J_dom_sf"/>
</dbReference>
<evidence type="ECO:0000313" key="4">
    <source>
        <dbReference type="EMBL" id="OSX57055.1"/>
    </source>
</evidence>
<dbReference type="Proteomes" id="UP000194127">
    <property type="component" value="Unassembled WGS sequence"/>
</dbReference>
<dbReference type="PANTHER" id="PTHR45188:SF2">
    <property type="entry name" value="DNAJ HOMOLOG SUBFAMILY C MEMBER 7"/>
    <property type="match status" value="1"/>
</dbReference>
<dbReference type="PANTHER" id="PTHR45188">
    <property type="entry name" value="DNAJ PROTEIN P58IPK HOMOLOG"/>
    <property type="match status" value="1"/>
</dbReference>
<gene>
    <name evidence="4" type="ORF">POSPLADRAFT_1157305</name>
</gene>
<dbReference type="CDD" id="cd06257">
    <property type="entry name" value="DnaJ"/>
    <property type="match status" value="1"/>
</dbReference>
<dbReference type="InterPro" id="IPR018253">
    <property type="entry name" value="DnaJ_domain_CS"/>
</dbReference>
<dbReference type="InterPro" id="IPR001623">
    <property type="entry name" value="DnaJ_domain"/>
</dbReference>
<evidence type="ECO:0000256" key="2">
    <source>
        <dbReference type="ARBA" id="ARBA00022803"/>
    </source>
</evidence>
<dbReference type="STRING" id="670580.A0A1X6ML00"/>
<dbReference type="OrthoDB" id="10250354at2759"/>
<keyword evidence="1" id="KW-0677">Repeat</keyword>
<dbReference type="RefSeq" id="XP_024333849.1">
    <property type="nucleotide sequence ID" value="XM_024487166.1"/>
</dbReference>
<dbReference type="Gene3D" id="1.10.287.110">
    <property type="entry name" value="DnaJ domain"/>
    <property type="match status" value="1"/>
</dbReference>
<dbReference type="Pfam" id="PF00226">
    <property type="entry name" value="DnaJ"/>
    <property type="match status" value="1"/>
</dbReference>